<dbReference type="EMBL" id="BAMD01000004">
    <property type="protein sequence ID" value="GAF01920.1"/>
    <property type="molecule type" value="Genomic_DNA"/>
</dbReference>
<comment type="caution">
    <text evidence="2">The sequence shown here is derived from an EMBL/GenBank/DDBJ whole genome shotgun (WGS) entry which is preliminary data.</text>
</comment>
<keyword evidence="1" id="KW-0812">Transmembrane</keyword>
<name>W7XV26_9BACT</name>
<evidence type="ECO:0008006" key="4">
    <source>
        <dbReference type="Google" id="ProtNLM"/>
    </source>
</evidence>
<organism evidence="2 3">
    <name type="scientific">Saccharicrinis fermentans DSM 9555 = JCM 21142</name>
    <dbReference type="NCBI Taxonomy" id="869213"/>
    <lineage>
        <taxon>Bacteria</taxon>
        <taxon>Pseudomonadati</taxon>
        <taxon>Bacteroidota</taxon>
        <taxon>Bacteroidia</taxon>
        <taxon>Marinilabiliales</taxon>
        <taxon>Marinilabiliaceae</taxon>
        <taxon>Saccharicrinis</taxon>
    </lineage>
</organism>
<dbReference type="STRING" id="869213.GCA_000517085_01551"/>
<feature type="transmembrane region" description="Helical" evidence="1">
    <location>
        <begin position="6"/>
        <end position="24"/>
    </location>
</feature>
<gene>
    <name evidence="2" type="ORF">JCM21142_543</name>
</gene>
<reference evidence="2 3" key="1">
    <citation type="journal article" date="2014" name="Genome Announc.">
        <title>Draft Genome Sequence of Cytophaga fermentans JCM 21142T, a Facultative Anaerobe Isolated from Marine Mud.</title>
        <authorList>
            <person name="Starns D."/>
            <person name="Oshima K."/>
            <person name="Suda W."/>
            <person name="Iino T."/>
            <person name="Yuki M."/>
            <person name="Inoue J."/>
            <person name="Kitamura K."/>
            <person name="Iida T."/>
            <person name="Darby A."/>
            <person name="Hattori M."/>
            <person name="Ohkuma M."/>
        </authorList>
    </citation>
    <scope>NUCLEOTIDE SEQUENCE [LARGE SCALE GENOMIC DNA]</scope>
    <source>
        <strain evidence="2 3">JCM 21142</strain>
    </source>
</reference>
<protein>
    <recommendedName>
        <fullName evidence="4">DUF4857 domain-containing protein</fullName>
    </recommendedName>
</protein>
<keyword evidence="3" id="KW-1185">Reference proteome</keyword>
<proteinExistence type="predicted"/>
<dbReference type="RefSeq" id="WP_027471349.1">
    <property type="nucleotide sequence ID" value="NZ_BAMD01000004.1"/>
</dbReference>
<dbReference type="eggNOG" id="ENOG502Z8VZ">
    <property type="taxonomic scope" value="Bacteria"/>
</dbReference>
<dbReference type="Proteomes" id="UP000019402">
    <property type="component" value="Unassembled WGS sequence"/>
</dbReference>
<keyword evidence="1" id="KW-0472">Membrane</keyword>
<dbReference type="OrthoDB" id="5365245at2"/>
<feature type="transmembrane region" description="Helical" evidence="1">
    <location>
        <begin position="353"/>
        <end position="372"/>
    </location>
</feature>
<dbReference type="AlphaFoldDB" id="W7XV26"/>
<evidence type="ECO:0000313" key="2">
    <source>
        <dbReference type="EMBL" id="GAF01920.1"/>
    </source>
</evidence>
<dbReference type="Pfam" id="PF16149">
    <property type="entry name" value="DUF4857"/>
    <property type="match status" value="1"/>
</dbReference>
<keyword evidence="1" id="KW-1133">Transmembrane helix</keyword>
<evidence type="ECO:0000313" key="3">
    <source>
        <dbReference type="Proteomes" id="UP000019402"/>
    </source>
</evidence>
<sequence>MKIIKYSIIVLCTMLLAWFLPLLYHMVSDQSARNVFTYYSSVENAFCTMDYNDGGQGFFGRNLKTGKEYSESEFDSILPLFYAKQLFKDNRFPDSINGQAVTVQDISRGTFFLKYNPVEISTPAIPIYTLFESFSGRVKLEMPGDVFRIKNKIEFINPETNEINIKKSQLFMQAFEGVGFAFPAKKLFGNPTLRKLYDEGYFVLDAKDRIFHLKMVNGKPFVKNINIPADIQPLHITVREPQDKSHYGFLFDKKDRVYLITTNNYELQLIKTPVFNAEKDRLIVMANPFFWMTNVVSDKGKECLALEAISKNVVDSISLLRPQETEVVLSYVFPFQITFLSGYSEFVKPCIQFAELWVLVVNFVLAFIFWLYFRQKDAQNLMPYLLWIGGTGVFGFIVCLLLKE</sequence>
<dbReference type="InterPro" id="IPR032333">
    <property type="entry name" value="DUF4857"/>
</dbReference>
<accession>W7XV26</accession>
<feature type="transmembrane region" description="Helical" evidence="1">
    <location>
        <begin position="384"/>
        <end position="402"/>
    </location>
</feature>
<evidence type="ECO:0000256" key="1">
    <source>
        <dbReference type="SAM" id="Phobius"/>
    </source>
</evidence>